<dbReference type="AlphaFoldDB" id="A0A8H5GP75"/>
<proteinExistence type="predicted"/>
<feature type="transmembrane region" description="Helical" evidence="1">
    <location>
        <begin position="466"/>
        <end position="487"/>
    </location>
</feature>
<protein>
    <submittedName>
        <fullName evidence="2">Uncharacterized protein</fullName>
    </submittedName>
</protein>
<reference evidence="2 3" key="1">
    <citation type="journal article" date="2020" name="ISME J.">
        <title>Uncovering the hidden diversity of litter-decomposition mechanisms in mushroom-forming fungi.</title>
        <authorList>
            <person name="Floudas D."/>
            <person name="Bentzer J."/>
            <person name="Ahren D."/>
            <person name="Johansson T."/>
            <person name="Persson P."/>
            <person name="Tunlid A."/>
        </authorList>
    </citation>
    <scope>NUCLEOTIDE SEQUENCE [LARGE SCALE GENOMIC DNA]</scope>
    <source>
        <strain evidence="2 3">CBS 406.79</strain>
    </source>
</reference>
<feature type="transmembrane region" description="Helical" evidence="1">
    <location>
        <begin position="30"/>
        <end position="51"/>
    </location>
</feature>
<keyword evidence="1" id="KW-0472">Membrane</keyword>
<name>A0A8H5GP75_9AGAR</name>
<gene>
    <name evidence="2" type="ORF">D9757_010203</name>
</gene>
<evidence type="ECO:0000313" key="3">
    <source>
        <dbReference type="Proteomes" id="UP000518752"/>
    </source>
</evidence>
<accession>A0A8H5GP75</accession>
<feature type="transmembrane region" description="Helical" evidence="1">
    <location>
        <begin position="92"/>
        <end position="113"/>
    </location>
</feature>
<sequence>MNHVVFAHLDGQEPGSHTSQFWVTVLKNTFPAAVVFFLFIGLKVSLSQVALRIMQLDSYPLGLVNLIISPPDFLNTLSMVFKFSLETSIPRFAILATIAQAVALTSLFVPGTLTVVSSPSHTQTLLVPTLDFNIFDPAQSSIYGEAFPVERSHTLPTLQFIGPSQRWQQLVLRAISSNVAPTWSPPVECGSACSYSFSYSAPALNCMQLLKKDIWPSAPDTSDSRLAFPVNSSIKYAFYNLTSSSILSESNTTLMLVLDVIYMPDFNGTILDQSYHANGTGLSQLNKWSPLGVRCSFHNATYKATTQFFNHTQISSTRVEEWQHGFITSFADVVNASTNTTNNTMAFNSIVDSFTTVLQGSLVYEPGYIVRDDNTQVLYTPLFNLTNYPPADNVYTTSGSEEGLEIVTTFSLSPAFGGGDLSAGLQNLFGNVTLAFVSEQMSTTYANVTATPNSTEYQYIGWRLGLIYGVTFSFSLVVVVYALFCLWKNGTLAVFDLQHILEMTASSARLHELAGRPDFRSTLVTGITSSKLDGTRRKITVVLEVSN</sequence>
<keyword evidence="3" id="KW-1185">Reference proteome</keyword>
<dbReference type="Proteomes" id="UP000518752">
    <property type="component" value="Unassembled WGS sequence"/>
</dbReference>
<dbReference type="EMBL" id="JAACJN010000133">
    <property type="protein sequence ID" value="KAF5368674.1"/>
    <property type="molecule type" value="Genomic_DNA"/>
</dbReference>
<comment type="caution">
    <text evidence="2">The sequence shown here is derived from an EMBL/GenBank/DDBJ whole genome shotgun (WGS) entry which is preliminary data.</text>
</comment>
<evidence type="ECO:0000256" key="1">
    <source>
        <dbReference type="SAM" id="Phobius"/>
    </source>
</evidence>
<keyword evidence="1" id="KW-0812">Transmembrane</keyword>
<keyword evidence="1" id="KW-1133">Transmembrane helix</keyword>
<organism evidence="2 3">
    <name type="scientific">Collybiopsis confluens</name>
    <dbReference type="NCBI Taxonomy" id="2823264"/>
    <lineage>
        <taxon>Eukaryota</taxon>
        <taxon>Fungi</taxon>
        <taxon>Dikarya</taxon>
        <taxon>Basidiomycota</taxon>
        <taxon>Agaricomycotina</taxon>
        <taxon>Agaricomycetes</taxon>
        <taxon>Agaricomycetidae</taxon>
        <taxon>Agaricales</taxon>
        <taxon>Marasmiineae</taxon>
        <taxon>Omphalotaceae</taxon>
        <taxon>Collybiopsis</taxon>
    </lineage>
</organism>
<dbReference type="OrthoDB" id="3158487at2759"/>
<evidence type="ECO:0000313" key="2">
    <source>
        <dbReference type="EMBL" id="KAF5368674.1"/>
    </source>
</evidence>